<dbReference type="Proteomes" id="UP001378592">
    <property type="component" value="Unassembled WGS sequence"/>
</dbReference>
<accession>A0AAN9VPH7</accession>
<dbReference type="EMBL" id="JAZDUA010000302">
    <property type="protein sequence ID" value="KAK7861744.1"/>
    <property type="molecule type" value="Genomic_DNA"/>
</dbReference>
<feature type="compositionally biased region" description="Basic and acidic residues" evidence="1">
    <location>
        <begin position="131"/>
        <end position="142"/>
    </location>
</feature>
<keyword evidence="3" id="KW-1185">Reference proteome</keyword>
<gene>
    <name evidence="2" type="ORF">R5R35_014375</name>
</gene>
<evidence type="ECO:0000313" key="2">
    <source>
        <dbReference type="EMBL" id="KAK7861744.1"/>
    </source>
</evidence>
<protein>
    <submittedName>
        <fullName evidence="2">Uncharacterized protein</fullName>
    </submittedName>
</protein>
<evidence type="ECO:0000313" key="3">
    <source>
        <dbReference type="Proteomes" id="UP001378592"/>
    </source>
</evidence>
<feature type="region of interest" description="Disordered" evidence="1">
    <location>
        <begin position="1"/>
        <end position="47"/>
    </location>
</feature>
<feature type="region of interest" description="Disordered" evidence="1">
    <location>
        <begin position="255"/>
        <end position="289"/>
    </location>
</feature>
<feature type="compositionally biased region" description="Basic and acidic residues" evidence="1">
    <location>
        <begin position="260"/>
        <end position="286"/>
    </location>
</feature>
<reference evidence="2 3" key="1">
    <citation type="submission" date="2024-03" db="EMBL/GenBank/DDBJ databases">
        <title>The genome assembly and annotation of the cricket Gryllus longicercus Weissman &amp; Gray.</title>
        <authorList>
            <person name="Szrajer S."/>
            <person name="Gray D."/>
            <person name="Ylla G."/>
        </authorList>
    </citation>
    <scope>NUCLEOTIDE SEQUENCE [LARGE SCALE GENOMIC DNA]</scope>
    <source>
        <strain evidence="2">DAG 2021-001</strain>
        <tissue evidence="2">Whole body minus gut</tissue>
    </source>
</reference>
<feature type="region of interest" description="Disordered" evidence="1">
    <location>
        <begin position="122"/>
        <end position="146"/>
    </location>
</feature>
<name>A0AAN9VPH7_9ORTH</name>
<feature type="compositionally biased region" description="Low complexity" evidence="1">
    <location>
        <begin position="8"/>
        <end position="19"/>
    </location>
</feature>
<sequence>MSSTSHLETSCESGSTSEEAQGPQDNRKDSCVSSPKMGDRFSVPQLVSVGSVKENDAFSRKCQGLDGVKNHEATPLSEVREEVKARECEHEASFGNLADCESGLQVIPAGDGQNRETYAEKENSLVNGNSKTEHVSKSKEPGSLEDNEELFTESCDSISCITTTNVFENDPNLVKNKSDIGCRESNEYVVQKNVHNVDPICNETIDSVSDKCSQDNSNVSPEVEKTNGNKDIDIMCIEKQTSKKDVPFHSKNWNSCTRENNLHNEAKNENSKSEYESESKELGSLEDKEEVSTESCDSISCITTTNVFQNDSNLVKNKSNIGCRAENKNVEQKNEHSVDPIGNEAVDRVSDKCSQDNSNVSPEVEKTNGKRDINIMCIENKTSKKAFHSQNWNSCEGENNGNNEVDSERPDSIEITPAKQENEQNKTPPNLKNGKEGGSADTVIAPIEGSSDIIHQSPDGLEQQIDNEPTNKKYMKNEGKEPDKINMDSISADEFHSNHEHHEMGGIDNTCQHSEIESKSPSSQDVKCELSHSESDINIKMRYQENVNKEHPGRLPLLTELNMELNPNCAKLLTKEHNGYSSDNSSTKMSSIFQRGLFPRIAIRDSGSLASKKLRKQLFTEKEKTEKREQQERDKVCDSTNDIKLKCAQVNLVKMNARMLSKYNVHFPSPHLGGSEGRKLNCVSLSCDGKSSANEKRNNLDHKKGCQVGSAISLGGQHKRNAKFSPDKKDADQIVERSISVCIFDNTLCSQPPVKSRKANSRARCDKSSLEIISNNLKGSDNTLHVGMEIKRESKKRDSTLAFTPTKKQKQSEMKVARVNILKIDDLVLLKYGYDSQGLKIDTHSPSVSSFKGNSLKTIENNVLNSPVHSIHTASLEFLKDGDKKEMNDAIKKSTTTHQSTNSQNARESVNIEDVTLSNHVVSKNTFGTEKMTAKTKCSVGKGSGNFKIPQVLIKRINKESLFNDILSKKSCDLSCAKSSFKVKGSFKKTELDGKIPHTIVKRKENAALSGPILIKRSQSTTKSITKKKNAIKDKYKLKTAQVILKNINNSPLSSYILSEYLPTKRESSVSVSKTKFHIQSTEILQKRSLPKKQIISQSKNYESVDSQNEVANKASLCKGDAEDNSKENVCLNGDLKRLKGVTVNLYKLETMFRPKV</sequence>
<comment type="caution">
    <text evidence="2">The sequence shown here is derived from an EMBL/GenBank/DDBJ whole genome shotgun (WGS) entry which is preliminary data.</text>
</comment>
<organism evidence="2 3">
    <name type="scientific">Gryllus longicercus</name>
    <dbReference type="NCBI Taxonomy" id="2509291"/>
    <lineage>
        <taxon>Eukaryota</taxon>
        <taxon>Metazoa</taxon>
        <taxon>Ecdysozoa</taxon>
        <taxon>Arthropoda</taxon>
        <taxon>Hexapoda</taxon>
        <taxon>Insecta</taxon>
        <taxon>Pterygota</taxon>
        <taxon>Neoptera</taxon>
        <taxon>Polyneoptera</taxon>
        <taxon>Orthoptera</taxon>
        <taxon>Ensifera</taxon>
        <taxon>Gryllidea</taxon>
        <taxon>Grylloidea</taxon>
        <taxon>Gryllidae</taxon>
        <taxon>Gryllinae</taxon>
        <taxon>Gryllus</taxon>
    </lineage>
</organism>
<proteinExistence type="predicted"/>
<feature type="region of interest" description="Disordered" evidence="1">
    <location>
        <begin position="389"/>
        <end position="443"/>
    </location>
</feature>
<evidence type="ECO:0000256" key="1">
    <source>
        <dbReference type="SAM" id="MobiDB-lite"/>
    </source>
</evidence>
<dbReference type="AlphaFoldDB" id="A0AAN9VPH7"/>